<dbReference type="EMBL" id="JXTC01000207">
    <property type="protein sequence ID" value="PON81853.1"/>
    <property type="molecule type" value="Genomic_DNA"/>
</dbReference>
<protein>
    <submittedName>
        <fullName evidence="1">Uncharacterized protein</fullName>
    </submittedName>
</protein>
<dbReference type="InParanoid" id="A0A2P5E8I0"/>
<dbReference type="Proteomes" id="UP000237000">
    <property type="component" value="Unassembled WGS sequence"/>
</dbReference>
<name>A0A2P5E8I0_TREOI</name>
<reference evidence="2" key="1">
    <citation type="submission" date="2016-06" db="EMBL/GenBank/DDBJ databases">
        <title>Parallel loss of symbiosis genes in relatives of nitrogen-fixing non-legume Parasponia.</title>
        <authorList>
            <person name="Van Velzen R."/>
            <person name="Holmer R."/>
            <person name="Bu F."/>
            <person name="Rutten L."/>
            <person name="Van Zeijl A."/>
            <person name="Liu W."/>
            <person name="Santuari L."/>
            <person name="Cao Q."/>
            <person name="Sharma T."/>
            <person name="Shen D."/>
            <person name="Roswanjaya Y."/>
            <person name="Wardhani T."/>
            <person name="Kalhor M.S."/>
            <person name="Jansen J."/>
            <person name="Van den Hoogen J."/>
            <person name="Gungor B."/>
            <person name="Hartog M."/>
            <person name="Hontelez J."/>
            <person name="Verver J."/>
            <person name="Yang W.-C."/>
            <person name="Schijlen E."/>
            <person name="Repin R."/>
            <person name="Schilthuizen M."/>
            <person name="Schranz E."/>
            <person name="Heidstra R."/>
            <person name="Miyata K."/>
            <person name="Fedorova E."/>
            <person name="Kohlen W."/>
            <person name="Bisseling T."/>
            <person name="Smit S."/>
            <person name="Geurts R."/>
        </authorList>
    </citation>
    <scope>NUCLEOTIDE SEQUENCE [LARGE SCALE GENOMIC DNA]</scope>
    <source>
        <strain evidence="2">cv. RG33-2</strain>
    </source>
</reference>
<dbReference type="AlphaFoldDB" id="A0A2P5E8I0"/>
<keyword evidence="2" id="KW-1185">Reference proteome</keyword>
<evidence type="ECO:0000313" key="2">
    <source>
        <dbReference type="Proteomes" id="UP000237000"/>
    </source>
</evidence>
<organism evidence="1 2">
    <name type="scientific">Trema orientale</name>
    <name type="common">Charcoal tree</name>
    <name type="synonym">Celtis orientalis</name>
    <dbReference type="NCBI Taxonomy" id="63057"/>
    <lineage>
        <taxon>Eukaryota</taxon>
        <taxon>Viridiplantae</taxon>
        <taxon>Streptophyta</taxon>
        <taxon>Embryophyta</taxon>
        <taxon>Tracheophyta</taxon>
        <taxon>Spermatophyta</taxon>
        <taxon>Magnoliopsida</taxon>
        <taxon>eudicotyledons</taxon>
        <taxon>Gunneridae</taxon>
        <taxon>Pentapetalae</taxon>
        <taxon>rosids</taxon>
        <taxon>fabids</taxon>
        <taxon>Rosales</taxon>
        <taxon>Cannabaceae</taxon>
        <taxon>Trema</taxon>
    </lineage>
</organism>
<accession>A0A2P5E8I0</accession>
<evidence type="ECO:0000313" key="1">
    <source>
        <dbReference type="EMBL" id="PON81853.1"/>
    </source>
</evidence>
<proteinExistence type="predicted"/>
<comment type="caution">
    <text evidence="1">The sequence shown here is derived from an EMBL/GenBank/DDBJ whole genome shotgun (WGS) entry which is preliminary data.</text>
</comment>
<gene>
    <name evidence="1" type="ORF">TorRG33x02_223690</name>
</gene>
<dbReference type="OrthoDB" id="10471655at2759"/>
<sequence length="80" mass="8894">MSPAFLLYHLFSRAILSMPRAAHISVLLYPLLTRLLLSISFPLLSRGMLTKITSTITSPWQGFFISVPIAQNLLLIIPGL</sequence>